<evidence type="ECO:0000313" key="4">
    <source>
        <dbReference type="EMBL" id="PNF31406.1"/>
    </source>
</evidence>
<dbReference type="InterPro" id="IPR056907">
    <property type="entry name" value="UTP6_C"/>
</dbReference>
<comment type="similarity">
    <text evidence="1">Belongs to the UTP6 family.</text>
</comment>
<sequence>MLQVHSDKPKLWRLAANWEFEESHSVENARQFLLRGLRFHPGSKCLFAEAFRLELQYAAMKRKQQREKKEVEGRKNPVGERSYTSVPSSTEEEQTHCQHDGTEEVSDQVLEGRLAEVIYESAIKKIHDVHFLIDLLAIAKEYDFTSKLQFKMVTYMIQTFSNDEFTWDTMARRELEGLTYIDPQFPEESNLLTAPSGTSEIDEDGNNSKNSCLKQRIRQCCGVYVAVLKQLPTEKMWSLYLDMLLELNQDLTYLPRFKKNLLRVAFQDAHSAGCMQEKYYLLWVDMLKSQKKFKKLEDVLRKATERIRSSVQLWQARLSYHLSRDEDRLGQAVFQDATVHLGCDSKAALPLWELMLQYYQTKDMHKVEQIFQDGVVQGPAISLNLKPMYIEWLVLAKGIVAARKVYESLSIQPPLCLELHTRMAALESTQPDMNPKHVRKCCEMACNQFGKSNTDVWMEYIKFEQERGNAKRVSEIYMRAVKSLDPVYSDSFVTEFSLLKTGMTISPKPSA</sequence>
<dbReference type="EMBL" id="NEVH01011878">
    <property type="protein sequence ID" value="PNF31406.1"/>
    <property type="molecule type" value="Genomic_DNA"/>
</dbReference>
<evidence type="ECO:0000313" key="5">
    <source>
        <dbReference type="Proteomes" id="UP000235965"/>
    </source>
</evidence>
<dbReference type="PANTHER" id="PTHR23271">
    <property type="entry name" value="HEPATOCELLULAR CARCINOMA-ASSOCIATED ANTIGEN 66"/>
    <property type="match status" value="1"/>
</dbReference>
<feature type="compositionally biased region" description="Basic and acidic residues" evidence="2">
    <location>
        <begin position="67"/>
        <end position="78"/>
    </location>
</feature>
<dbReference type="GO" id="GO:0030515">
    <property type="term" value="F:snoRNA binding"/>
    <property type="evidence" value="ECO:0007669"/>
    <property type="project" value="InterPro"/>
</dbReference>
<name>A0A2J7QS60_9NEOP</name>
<dbReference type="InterPro" id="IPR013949">
    <property type="entry name" value="Utp6"/>
</dbReference>
<proteinExistence type="inferred from homology"/>
<dbReference type="GO" id="GO:0000462">
    <property type="term" value="P:maturation of SSU-rRNA from tricistronic rRNA transcript (SSU-rRNA, 5.8S rRNA, LSU-rRNA)"/>
    <property type="evidence" value="ECO:0007669"/>
    <property type="project" value="InterPro"/>
</dbReference>
<evidence type="ECO:0000256" key="2">
    <source>
        <dbReference type="SAM" id="MobiDB-lite"/>
    </source>
</evidence>
<dbReference type="Pfam" id="PF24892">
    <property type="entry name" value="UTP6_C"/>
    <property type="match status" value="1"/>
</dbReference>
<dbReference type="InterPro" id="IPR003107">
    <property type="entry name" value="HAT"/>
</dbReference>
<dbReference type="GO" id="GO:0034388">
    <property type="term" value="C:Pwp2p-containing subcomplex of 90S preribosome"/>
    <property type="evidence" value="ECO:0007669"/>
    <property type="project" value="TreeGrafter"/>
</dbReference>
<accession>A0A2J7QS60</accession>
<gene>
    <name evidence="4" type="ORF">B7P43_G04077</name>
</gene>
<keyword evidence="5" id="KW-1185">Reference proteome</keyword>
<comment type="caution">
    <text evidence="4">The sequence shown here is derived from an EMBL/GenBank/DDBJ whole genome shotgun (WGS) entry which is preliminary data.</text>
</comment>
<dbReference type="OrthoDB" id="28112at2759"/>
<feature type="compositionally biased region" description="Basic and acidic residues" evidence="2">
    <location>
        <begin position="93"/>
        <end position="102"/>
    </location>
</feature>
<reference evidence="4 5" key="1">
    <citation type="submission" date="2017-12" db="EMBL/GenBank/DDBJ databases">
        <title>Hemimetabolous genomes reveal molecular basis of termite eusociality.</title>
        <authorList>
            <person name="Harrison M.C."/>
            <person name="Jongepier E."/>
            <person name="Robertson H.M."/>
            <person name="Arning N."/>
            <person name="Bitard-Feildel T."/>
            <person name="Chao H."/>
            <person name="Childers C.P."/>
            <person name="Dinh H."/>
            <person name="Doddapaneni H."/>
            <person name="Dugan S."/>
            <person name="Gowin J."/>
            <person name="Greiner C."/>
            <person name="Han Y."/>
            <person name="Hu H."/>
            <person name="Hughes D.S.T."/>
            <person name="Huylmans A.-K."/>
            <person name="Kemena C."/>
            <person name="Kremer L.P.M."/>
            <person name="Lee S.L."/>
            <person name="Lopez-Ezquerra A."/>
            <person name="Mallet L."/>
            <person name="Monroy-Kuhn J.M."/>
            <person name="Moser A."/>
            <person name="Murali S.C."/>
            <person name="Muzny D.M."/>
            <person name="Otani S."/>
            <person name="Piulachs M.-D."/>
            <person name="Poelchau M."/>
            <person name="Qu J."/>
            <person name="Schaub F."/>
            <person name="Wada-Katsumata A."/>
            <person name="Worley K.C."/>
            <person name="Xie Q."/>
            <person name="Ylla G."/>
            <person name="Poulsen M."/>
            <person name="Gibbs R.A."/>
            <person name="Schal C."/>
            <person name="Richards S."/>
            <person name="Belles X."/>
            <person name="Korb J."/>
            <person name="Bornberg-Bauer E."/>
        </authorList>
    </citation>
    <scope>NUCLEOTIDE SEQUENCE [LARGE SCALE GENOMIC DNA]</scope>
    <source>
        <tissue evidence="4">Whole body</tissue>
    </source>
</reference>
<dbReference type="AlphaFoldDB" id="A0A2J7QS60"/>
<dbReference type="SUPFAM" id="SSF48452">
    <property type="entry name" value="TPR-like"/>
    <property type="match status" value="1"/>
</dbReference>
<feature type="domain" description="U3 small nucleolar RNA-associated protein 6 homolog C-terminal" evidence="3">
    <location>
        <begin position="219"/>
        <end position="484"/>
    </location>
</feature>
<dbReference type="Gene3D" id="1.25.40.10">
    <property type="entry name" value="Tetratricopeptide repeat domain"/>
    <property type="match status" value="2"/>
</dbReference>
<feature type="region of interest" description="Disordered" evidence="2">
    <location>
        <begin position="65"/>
        <end position="103"/>
    </location>
</feature>
<evidence type="ECO:0000256" key="1">
    <source>
        <dbReference type="ARBA" id="ARBA00010734"/>
    </source>
</evidence>
<dbReference type="SMART" id="SM00386">
    <property type="entry name" value="HAT"/>
    <property type="match status" value="7"/>
</dbReference>
<dbReference type="GO" id="GO:0032040">
    <property type="term" value="C:small-subunit processome"/>
    <property type="evidence" value="ECO:0007669"/>
    <property type="project" value="TreeGrafter"/>
</dbReference>
<dbReference type="PANTHER" id="PTHR23271:SF1">
    <property type="entry name" value="U3 SMALL NUCLEOLAR RNA-ASSOCIATED PROTEIN 6 HOMOLOG"/>
    <property type="match status" value="1"/>
</dbReference>
<dbReference type="Proteomes" id="UP000235965">
    <property type="component" value="Unassembled WGS sequence"/>
</dbReference>
<dbReference type="InterPro" id="IPR011990">
    <property type="entry name" value="TPR-like_helical_dom_sf"/>
</dbReference>
<evidence type="ECO:0000259" key="3">
    <source>
        <dbReference type="Pfam" id="PF24892"/>
    </source>
</evidence>
<organism evidence="4 5">
    <name type="scientific">Cryptotermes secundus</name>
    <dbReference type="NCBI Taxonomy" id="105785"/>
    <lineage>
        <taxon>Eukaryota</taxon>
        <taxon>Metazoa</taxon>
        <taxon>Ecdysozoa</taxon>
        <taxon>Arthropoda</taxon>
        <taxon>Hexapoda</taxon>
        <taxon>Insecta</taxon>
        <taxon>Pterygota</taxon>
        <taxon>Neoptera</taxon>
        <taxon>Polyneoptera</taxon>
        <taxon>Dictyoptera</taxon>
        <taxon>Blattodea</taxon>
        <taxon>Blattoidea</taxon>
        <taxon>Termitoidae</taxon>
        <taxon>Kalotermitidae</taxon>
        <taxon>Cryptotermitinae</taxon>
        <taxon>Cryptotermes</taxon>
    </lineage>
</organism>
<protein>
    <recommendedName>
        <fullName evidence="3">U3 small nucleolar RNA-associated protein 6 homolog C-terminal domain-containing protein</fullName>
    </recommendedName>
</protein>